<dbReference type="SUPFAM" id="SSF52540">
    <property type="entry name" value="P-loop containing nucleoside triphosphate hydrolases"/>
    <property type="match status" value="1"/>
</dbReference>
<dbReference type="GO" id="GO:0005886">
    <property type="term" value="C:plasma membrane"/>
    <property type="evidence" value="ECO:0007669"/>
    <property type="project" value="TreeGrafter"/>
</dbReference>
<dbReference type="Gene3D" id="3.40.50.300">
    <property type="entry name" value="P-loop containing nucleotide triphosphate hydrolases"/>
    <property type="match status" value="1"/>
</dbReference>
<dbReference type="SMART" id="SM00382">
    <property type="entry name" value="AAA"/>
    <property type="match status" value="1"/>
</dbReference>
<name>A0A0A0C4K8_9CELL</name>
<dbReference type="GO" id="GO:0016887">
    <property type="term" value="F:ATP hydrolysis activity"/>
    <property type="evidence" value="ECO:0007669"/>
    <property type="project" value="TreeGrafter"/>
</dbReference>
<evidence type="ECO:0000256" key="3">
    <source>
        <dbReference type="ARBA" id="ARBA00022840"/>
    </source>
</evidence>
<dbReference type="CDD" id="cd01129">
    <property type="entry name" value="PulE-GspE-like"/>
    <property type="match status" value="1"/>
</dbReference>
<gene>
    <name evidence="5" type="ORF">N869_00770</name>
</gene>
<dbReference type="GO" id="GO:0005524">
    <property type="term" value="F:ATP binding"/>
    <property type="evidence" value="ECO:0007669"/>
    <property type="project" value="UniProtKB-KW"/>
</dbReference>
<dbReference type="InterPro" id="IPR001482">
    <property type="entry name" value="T2SS/T4SS_dom"/>
</dbReference>
<accession>A0A0A0C4K8</accession>
<dbReference type="PANTHER" id="PTHR30258:SF1">
    <property type="entry name" value="PROTEIN TRANSPORT PROTEIN HOFB HOMOLOG"/>
    <property type="match status" value="1"/>
</dbReference>
<evidence type="ECO:0000313" key="5">
    <source>
        <dbReference type="EMBL" id="KGM14264.1"/>
    </source>
</evidence>
<feature type="domain" description="Bacterial type II secretion system protein E" evidence="4">
    <location>
        <begin position="375"/>
        <end position="389"/>
    </location>
</feature>
<dbReference type="InterPro" id="IPR037257">
    <property type="entry name" value="T2SS_E_N_sf"/>
</dbReference>
<sequence length="557" mass="61243">MKQLGDILLDEGLVTEGQLMAALDESAARGESLGRVLVEIGMLSEAQLVRALSAQVGMEFVELAEFPVDRGAVSLVPGSMCRRHMVLPISIREGAVVLAMADPGNVLAVDDVRSVARMPVRSVVATHDDLVQAIDRHCRADDEIDNLASSFEANQVEEEIDFSRIGDSIEDDAPIVRYVNLLVTQAIQDRASDIHIEPTETDLRVRYRIDGVLHEMQRSPKHITGGVISRLKIMSDIDIAERRKPQDGRMSITHNGRKIDLRVATLPTVWGEKVVMRILDNSTASLDLRDLSFLEDNLETYRESYVKPYGMILVTGPTGSGKSTTLYATLNAVSRPEINVITVEDPVEYRLPGINQVQVNPKAGLTFAAALRSILRSDPDVVLLGEIRDHETAQIAIEAALTGHLVLSTLHTNDAPSAVTRLVEMGIEPFLVGSALDCIVAQRLARRLCKKCKEEYEPSETELVSARFPWEPGEEKPRLFRPAGCSACSKTGYKGRLAIHEVMRVTEEVERHAVAHSSSAEIGATAREQGMITLRDDGWTKVLLGDTSIEEILRVIA</sequence>
<evidence type="ECO:0000259" key="4">
    <source>
        <dbReference type="PROSITE" id="PS00662"/>
    </source>
</evidence>
<keyword evidence="2" id="KW-0547">Nucleotide-binding</keyword>
<comment type="similarity">
    <text evidence="1">Belongs to the GSP E family.</text>
</comment>
<protein>
    <submittedName>
        <fullName evidence="5">Type II secretion system protein E</fullName>
    </submittedName>
</protein>
<keyword evidence="6" id="KW-1185">Reference proteome</keyword>
<dbReference type="InterPro" id="IPR027417">
    <property type="entry name" value="P-loop_NTPase"/>
</dbReference>
<dbReference type="InterPro" id="IPR003593">
    <property type="entry name" value="AAA+_ATPase"/>
</dbReference>
<proteinExistence type="inferred from homology"/>
<evidence type="ECO:0000256" key="1">
    <source>
        <dbReference type="ARBA" id="ARBA00006611"/>
    </source>
</evidence>
<dbReference type="AlphaFoldDB" id="A0A0A0C4K8"/>
<dbReference type="PROSITE" id="PS00662">
    <property type="entry name" value="T2SP_E"/>
    <property type="match status" value="1"/>
</dbReference>
<dbReference type="SUPFAM" id="SSF160246">
    <property type="entry name" value="EspE N-terminal domain-like"/>
    <property type="match status" value="1"/>
</dbReference>
<dbReference type="Pfam" id="PF00437">
    <property type="entry name" value="T2SSE"/>
    <property type="match status" value="1"/>
</dbReference>
<reference evidence="5 6" key="1">
    <citation type="submission" date="2013-08" db="EMBL/GenBank/DDBJ databases">
        <title>Genome sequencing of Cellulomonas bogoriensis 69B4.</title>
        <authorList>
            <person name="Chen F."/>
            <person name="Li Y."/>
            <person name="Wang G."/>
        </authorList>
    </citation>
    <scope>NUCLEOTIDE SEQUENCE [LARGE SCALE GENOMIC DNA]</scope>
    <source>
        <strain evidence="5 6">69B4</strain>
    </source>
</reference>
<dbReference type="Pfam" id="PF05157">
    <property type="entry name" value="MshEN"/>
    <property type="match status" value="1"/>
</dbReference>
<keyword evidence="3" id="KW-0067">ATP-binding</keyword>
<evidence type="ECO:0000313" key="6">
    <source>
        <dbReference type="Proteomes" id="UP000054314"/>
    </source>
</evidence>
<dbReference type="EMBL" id="AXCZ01000008">
    <property type="protein sequence ID" value="KGM14264.1"/>
    <property type="molecule type" value="Genomic_DNA"/>
</dbReference>
<dbReference type="Gene3D" id="3.30.300.160">
    <property type="entry name" value="Type II secretion system, protein E, N-terminal domain"/>
    <property type="match status" value="1"/>
</dbReference>
<comment type="caution">
    <text evidence="5">The sequence shown here is derived from an EMBL/GenBank/DDBJ whole genome shotgun (WGS) entry which is preliminary data.</text>
</comment>
<dbReference type="FunFam" id="3.30.450.90:FF:000001">
    <property type="entry name" value="Type II secretion system ATPase GspE"/>
    <property type="match status" value="1"/>
</dbReference>
<dbReference type="OrthoDB" id="9805147at2"/>
<organism evidence="5 6">
    <name type="scientific">Cellulomonas bogoriensis 69B4 = DSM 16987</name>
    <dbReference type="NCBI Taxonomy" id="1386082"/>
    <lineage>
        <taxon>Bacteria</taxon>
        <taxon>Bacillati</taxon>
        <taxon>Actinomycetota</taxon>
        <taxon>Actinomycetes</taxon>
        <taxon>Micrococcales</taxon>
        <taxon>Cellulomonadaceae</taxon>
        <taxon>Cellulomonas</taxon>
    </lineage>
</organism>
<dbReference type="InterPro" id="IPR007831">
    <property type="entry name" value="T2SS_GspE_N"/>
</dbReference>
<dbReference type="Gene3D" id="3.30.450.90">
    <property type="match status" value="1"/>
</dbReference>
<dbReference type="FunFam" id="3.40.50.300:FF:000398">
    <property type="entry name" value="Type IV pilus assembly ATPase PilB"/>
    <property type="match status" value="1"/>
</dbReference>
<dbReference type="RefSeq" id="WP_035057028.1">
    <property type="nucleotide sequence ID" value="NZ_AXCZ01000008.1"/>
</dbReference>
<evidence type="ECO:0000256" key="2">
    <source>
        <dbReference type="ARBA" id="ARBA00022741"/>
    </source>
</evidence>
<dbReference type="PANTHER" id="PTHR30258">
    <property type="entry name" value="TYPE II SECRETION SYSTEM PROTEIN GSPE-RELATED"/>
    <property type="match status" value="1"/>
</dbReference>
<dbReference type="Proteomes" id="UP000054314">
    <property type="component" value="Unassembled WGS sequence"/>
</dbReference>